<accession>A0A915UAA2</accession>
<feature type="compositionally biased region" description="Basic and acidic residues" evidence="2">
    <location>
        <begin position="113"/>
        <end position="138"/>
    </location>
</feature>
<comment type="similarity">
    <text evidence="1">Belongs to the ros/MucR family.</text>
</comment>
<dbReference type="Pfam" id="PF05443">
    <property type="entry name" value="ROS_MUCR"/>
    <property type="match status" value="1"/>
</dbReference>
<feature type="compositionally biased region" description="Gly residues" evidence="2">
    <location>
        <begin position="143"/>
        <end position="152"/>
    </location>
</feature>
<sequence length="152" mass="16704">MEKTLVEIAAGIVKSQAMVNPMSTEEVVDSLGKVFNTLKSLRDAEVSVDEPKEDKPVMDPKKSIKRNVIVCLECGQEFKMISPKHLESHGLTAKEYRKKYGFSARQPLCAKSLSERRSKSGKERGLPENLRKAIEARKQKGAKGSGTASGKG</sequence>
<organism evidence="3 4">
    <name type="scientific">Desulfolithobacter dissulfuricans</name>
    <dbReference type="NCBI Taxonomy" id="2795293"/>
    <lineage>
        <taxon>Bacteria</taxon>
        <taxon>Pseudomonadati</taxon>
        <taxon>Thermodesulfobacteriota</taxon>
        <taxon>Desulfobulbia</taxon>
        <taxon>Desulfobulbales</taxon>
        <taxon>Desulfobulbaceae</taxon>
        <taxon>Desulfolithobacter</taxon>
    </lineage>
</organism>
<dbReference type="KEGG" id="ddu:GF1_16960"/>
<dbReference type="AlphaFoldDB" id="A0A915UAA2"/>
<dbReference type="GO" id="GO:0006355">
    <property type="term" value="P:regulation of DNA-templated transcription"/>
    <property type="evidence" value="ECO:0007669"/>
    <property type="project" value="InterPro"/>
</dbReference>
<evidence type="ECO:0000256" key="2">
    <source>
        <dbReference type="SAM" id="MobiDB-lite"/>
    </source>
</evidence>
<dbReference type="EMBL" id="AP024233">
    <property type="protein sequence ID" value="BCO09320.1"/>
    <property type="molecule type" value="Genomic_DNA"/>
</dbReference>
<keyword evidence="4" id="KW-1185">Reference proteome</keyword>
<dbReference type="InterPro" id="IPR008807">
    <property type="entry name" value="ROS_MUCR"/>
</dbReference>
<protein>
    <submittedName>
        <fullName evidence="3">Transcriptional regulator</fullName>
    </submittedName>
</protein>
<name>A0A915UAA2_9BACT</name>
<evidence type="ECO:0000313" key="4">
    <source>
        <dbReference type="Proteomes" id="UP001063350"/>
    </source>
</evidence>
<feature type="region of interest" description="Disordered" evidence="2">
    <location>
        <begin position="111"/>
        <end position="152"/>
    </location>
</feature>
<dbReference type="InterPro" id="IPR041920">
    <property type="entry name" value="ROS/MUCR_sf"/>
</dbReference>
<evidence type="ECO:0000313" key="3">
    <source>
        <dbReference type="EMBL" id="BCO09320.1"/>
    </source>
</evidence>
<dbReference type="Proteomes" id="UP001063350">
    <property type="component" value="Chromosome"/>
</dbReference>
<gene>
    <name evidence="3" type="ORF">GF1_16960</name>
</gene>
<dbReference type="GO" id="GO:0003677">
    <property type="term" value="F:DNA binding"/>
    <property type="evidence" value="ECO:0007669"/>
    <property type="project" value="InterPro"/>
</dbReference>
<evidence type="ECO:0000256" key="1">
    <source>
        <dbReference type="ARBA" id="ARBA00007031"/>
    </source>
</evidence>
<dbReference type="RefSeq" id="WP_267926079.1">
    <property type="nucleotide sequence ID" value="NZ_AP024233.1"/>
</dbReference>
<reference evidence="3" key="1">
    <citation type="submission" date="2020-12" db="EMBL/GenBank/DDBJ databases">
        <title>Desulfobium dissulfuricans gen. nov., sp. nov., a novel mesophilic, sulfate-reducing bacterium isolated from a deep-sea hydrothermal vent.</title>
        <authorList>
            <person name="Hashimoto Y."/>
            <person name="Tame A."/>
            <person name="Sawayama S."/>
            <person name="Miyazaki J."/>
            <person name="Takai K."/>
            <person name="Nakagawa S."/>
        </authorList>
    </citation>
    <scope>NUCLEOTIDE SEQUENCE</scope>
    <source>
        <strain evidence="3">GF1</strain>
    </source>
</reference>
<dbReference type="GO" id="GO:0008270">
    <property type="term" value="F:zinc ion binding"/>
    <property type="evidence" value="ECO:0007669"/>
    <property type="project" value="InterPro"/>
</dbReference>
<proteinExistence type="inferred from homology"/>
<dbReference type="Gene3D" id="1.10.10.1550">
    <property type="entry name" value="ROS/MUCR transcriptional regulator protein"/>
    <property type="match status" value="1"/>
</dbReference>